<evidence type="ECO:0000256" key="1">
    <source>
        <dbReference type="ARBA" id="ARBA00009437"/>
    </source>
</evidence>
<dbReference type="EMBL" id="PJRP01000022">
    <property type="protein sequence ID" value="PLP96803.1"/>
    <property type="molecule type" value="Genomic_DNA"/>
</dbReference>
<evidence type="ECO:0000313" key="7">
    <source>
        <dbReference type="Proteomes" id="UP000234341"/>
    </source>
</evidence>
<evidence type="ECO:0000259" key="5">
    <source>
        <dbReference type="PROSITE" id="PS50931"/>
    </source>
</evidence>
<dbReference type="PROSITE" id="PS50931">
    <property type="entry name" value="HTH_LYSR"/>
    <property type="match status" value="1"/>
</dbReference>
<dbReference type="Proteomes" id="UP000234341">
    <property type="component" value="Unassembled WGS sequence"/>
</dbReference>
<dbReference type="PANTHER" id="PTHR30537:SF26">
    <property type="entry name" value="GLYCINE CLEAVAGE SYSTEM TRANSCRIPTIONAL ACTIVATOR"/>
    <property type="match status" value="1"/>
</dbReference>
<evidence type="ECO:0000313" key="6">
    <source>
        <dbReference type="EMBL" id="PLP96803.1"/>
    </source>
</evidence>
<dbReference type="Pfam" id="PF03466">
    <property type="entry name" value="LysR_substrate"/>
    <property type="match status" value="1"/>
</dbReference>
<reference evidence="6 7" key="1">
    <citation type="submission" date="2017-12" db="EMBL/GenBank/DDBJ databases">
        <title>Genome sequence of the active heterotrophic nitrifier-denitrifier, Cupriavidus pauculus UM1.</title>
        <authorList>
            <person name="Putonti C."/>
            <person name="Castignetti D."/>
        </authorList>
    </citation>
    <scope>NUCLEOTIDE SEQUENCE [LARGE SCALE GENOMIC DNA]</scope>
    <source>
        <strain evidence="6 7">UM1</strain>
    </source>
</reference>
<organism evidence="6 7">
    <name type="scientific">Cupriavidus pauculus</name>
    <dbReference type="NCBI Taxonomy" id="82633"/>
    <lineage>
        <taxon>Bacteria</taxon>
        <taxon>Pseudomonadati</taxon>
        <taxon>Pseudomonadota</taxon>
        <taxon>Betaproteobacteria</taxon>
        <taxon>Burkholderiales</taxon>
        <taxon>Burkholderiaceae</taxon>
        <taxon>Cupriavidus</taxon>
    </lineage>
</organism>
<evidence type="ECO:0000256" key="4">
    <source>
        <dbReference type="ARBA" id="ARBA00023163"/>
    </source>
</evidence>
<comment type="similarity">
    <text evidence="1">Belongs to the LysR transcriptional regulatory family.</text>
</comment>
<sequence>MNPRRLTPSMSLLLAFDASARHLSFTRAADELATTQSAVSKQVQALEELVGVELFIRSGRKITLTDVGSMYQRELVGHLTGIRNATLQVIAYRNGGGSLQLAVLPTFATKWLMPRLHEFYASHGQVELHVHSRIGQIDTDKSGMDAFIAVGDGTWPGCESHLLQNEELVPIISPQLAKSAPIHEVADLANHFLLRITARPDAWQRWLGAQSVNTGRLRYGPTFELTSHLIQAVTAGIGVGLVPRYFVQDELEAGTVAIAVQSSVPSNLGYYLVYLRDRAKYPPLLQFRDWLLASAHRPLV</sequence>
<evidence type="ECO:0000256" key="3">
    <source>
        <dbReference type="ARBA" id="ARBA00023125"/>
    </source>
</evidence>
<dbReference type="Pfam" id="PF00126">
    <property type="entry name" value="HTH_1"/>
    <property type="match status" value="1"/>
</dbReference>
<dbReference type="GO" id="GO:0003700">
    <property type="term" value="F:DNA-binding transcription factor activity"/>
    <property type="evidence" value="ECO:0007669"/>
    <property type="project" value="InterPro"/>
</dbReference>
<dbReference type="PANTHER" id="PTHR30537">
    <property type="entry name" value="HTH-TYPE TRANSCRIPTIONAL REGULATOR"/>
    <property type="match status" value="1"/>
</dbReference>
<protein>
    <submittedName>
        <fullName evidence="6">LysR family transcriptional regulator</fullName>
    </submittedName>
</protein>
<dbReference type="GO" id="GO:0043565">
    <property type="term" value="F:sequence-specific DNA binding"/>
    <property type="evidence" value="ECO:0007669"/>
    <property type="project" value="TreeGrafter"/>
</dbReference>
<dbReference type="InterPro" id="IPR058163">
    <property type="entry name" value="LysR-type_TF_proteobact-type"/>
</dbReference>
<feature type="domain" description="HTH lysR-type" evidence="5">
    <location>
        <begin position="8"/>
        <end position="65"/>
    </location>
</feature>
<keyword evidence="3" id="KW-0238">DNA-binding</keyword>
<dbReference type="InterPro" id="IPR005119">
    <property type="entry name" value="LysR_subst-bd"/>
</dbReference>
<dbReference type="OrthoDB" id="9178397at2"/>
<dbReference type="InterPro" id="IPR036388">
    <property type="entry name" value="WH-like_DNA-bd_sf"/>
</dbReference>
<dbReference type="PRINTS" id="PR00039">
    <property type="entry name" value="HTHLYSR"/>
</dbReference>
<accession>A0A2N5C3J6</accession>
<dbReference type="Gene3D" id="1.10.10.10">
    <property type="entry name" value="Winged helix-like DNA-binding domain superfamily/Winged helix DNA-binding domain"/>
    <property type="match status" value="1"/>
</dbReference>
<evidence type="ECO:0000256" key="2">
    <source>
        <dbReference type="ARBA" id="ARBA00023015"/>
    </source>
</evidence>
<dbReference type="Gene3D" id="3.40.190.10">
    <property type="entry name" value="Periplasmic binding protein-like II"/>
    <property type="match status" value="2"/>
</dbReference>
<proteinExistence type="inferred from homology"/>
<dbReference type="InterPro" id="IPR036390">
    <property type="entry name" value="WH_DNA-bd_sf"/>
</dbReference>
<keyword evidence="4" id="KW-0804">Transcription</keyword>
<dbReference type="InterPro" id="IPR000847">
    <property type="entry name" value="LysR_HTH_N"/>
</dbReference>
<dbReference type="SUPFAM" id="SSF53850">
    <property type="entry name" value="Periplasmic binding protein-like II"/>
    <property type="match status" value="1"/>
</dbReference>
<comment type="caution">
    <text evidence="6">The sequence shown here is derived from an EMBL/GenBank/DDBJ whole genome shotgun (WGS) entry which is preliminary data.</text>
</comment>
<keyword evidence="2" id="KW-0805">Transcription regulation</keyword>
<dbReference type="GO" id="GO:0006351">
    <property type="term" value="P:DNA-templated transcription"/>
    <property type="evidence" value="ECO:0007669"/>
    <property type="project" value="TreeGrafter"/>
</dbReference>
<name>A0A2N5C3J6_9BURK</name>
<gene>
    <name evidence="6" type="ORF">CYJ10_29860</name>
</gene>
<dbReference type="AlphaFoldDB" id="A0A2N5C3J6"/>
<dbReference type="SUPFAM" id="SSF46785">
    <property type="entry name" value="Winged helix' DNA-binding domain"/>
    <property type="match status" value="1"/>
</dbReference>